<evidence type="ECO:0000313" key="5">
    <source>
        <dbReference type="EMBL" id="KYC58095.1"/>
    </source>
</evidence>
<sequence length="240" mass="26920">MEKGLKLTIFSLLLIIILLLAGCNESSTDKVLSESDKLEIKKLFSGMDGKVELLLFTSQLGCYSCSKTETLMREIDGLSDKISLKIYDKEKNEQIAAKYNIELVPAVVIVGKENYGIKQYGFPGGREIMPFLEAIKNSSMQKPILSEEISKKIDTMDSPVEIKIFITSTCPYCPDMVRGANYYALASDKVSTVTIMSNEFDEYSKKYKVNSVPTIIFNEKVKREGQMSEEAFVNYLVTSS</sequence>
<accession>A0A150JCA2</accession>
<protein>
    <submittedName>
        <fullName evidence="5">Thioredoxin</fullName>
    </submittedName>
</protein>
<evidence type="ECO:0000256" key="1">
    <source>
        <dbReference type="ARBA" id="ARBA00007787"/>
    </source>
</evidence>
<proteinExistence type="inferred from homology"/>
<name>A0A150JLG1_9EURY</name>
<dbReference type="PANTHER" id="PTHR37170">
    <property type="entry name" value="GLUTAREDOXIN-RELATED"/>
    <property type="match status" value="1"/>
</dbReference>
<dbReference type="Gene3D" id="3.40.30.10">
    <property type="entry name" value="Glutaredoxin"/>
    <property type="match status" value="2"/>
</dbReference>
<accession>A0A150JLG1</accession>
<dbReference type="InterPro" id="IPR036249">
    <property type="entry name" value="Thioredoxin-like_sf"/>
</dbReference>
<comment type="similarity">
    <text evidence="1">Belongs to the glutaredoxin family.</text>
</comment>
<evidence type="ECO:0000313" key="6">
    <source>
        <dbReference type="Proteomes" id="UP000092420"/>
    </source>
</evidence>
<comment type="caution">
    <text evidence="5">The sequence shown here is derived from an EMBL/GenBank/DDBJ whole genome shotgun (WGS) entry which is preliminary data.</text>
</comment>
<dbReference type="NCBIfam" id="TIGR02187">
    <property type="entry name" value="PDO_seleno_TRX"/>
    <property type="match status" value="1"/>
</dbReference>
<feature type="domain" description="Thioredoxin-like fold" evidence="3">
    <location>
        <begin position="161"/>
        <end position="237"/>
    </location>
</feature>
<reference evidence="5 6" key="1">
    <citation type="journal article" date="2016" name="ISME J.">
        <title>Chasing the elusive Euryarchaeota class WSA2: genomes reveal a uniquely fastidious methyl-reducing methanogen.</title>
        <authorList>
            <person name="Nobu M.K."/>
            <person name="Narihiro T."/>
            <person name="Kuroda K."/>
            <person name="Mei R."/>
            <person name="Liu W.T."/>
        </authorList>
    </citation>
    <scope>NUCLEOTIDE SEQUENCE [LARGE SCALE GENOMIC DNA]</scope>
    <source>
        <strain evidence="4">ADurb1013_Bin02101</strain>
        <strain evidence="5">ADurb1213_Bin02801</strain>
    </source>
</reference>
<dbReference type="EMBL" id="LNJE01000005">
    <property type="protein sequence ID" value="KYC58095.1"/>
    <property type="molecule type" value="Genomic_DNA"/>
</dbReference>
<dbReference type="PANTHER" id="PTHR37170:SF1">
    <property type="entry name" value="GLUTAREDOXIN-LIKE PROTEIN"/>
    <property type="match status" value="1"/>
</dbReference>
<evidence type="ECO:0000313" key="4">
    <source>
        <dbReference type="EMBL" id="KYC54856.1"/>
    </source>
</evidence>
<gene>
    <name evidence="4" type="ORF">AN188_00651</name>
    <name evidence="5" type="ORF">APG09_00597</name>
</gene>
<dbReference type="AlphaFoldDB" id="A0A150JLG1"/>
<dbReference type="PROSITE" id="PS51257">
    <property type="entry name" value="PROKAR_LIPOPROTEIN"/>
    <property type="match status" value="1"/>
</dbReference>
<dbReference type="SUPFAM" id="SSF52833">
    <property type="entry name" value="Thioredoxin-like"/>
    <property type="match status" value="2"/>
</dbReference>
<evidence type="ECO:0000259" key="3">
    <source>
        <dbReference type="Pfam" id="PF13192"/>
    </source>
</evidence>
<dbReference type="Pfam" id="PF13192">
    <property type="entry name" value="Thioredoxin_3"/>
    <property type="match status" value="2"/>
</dbReference>
<feature type="domain" description="Thioredoxin-like fold" evidence="3">
    <location>
        <begin position="60"/>
        <end position="113"/>
    </location>
</feature>
<keyword evidence="2" id="KW-0249">Electron transport</keyword>
<dbReference type="InterPro" id="IPR011903">
    <property type="entry name" value="TON_0319-like"/>
</dbReference>
<keyword evidence="2" id="KW-0813">Transport</keyword>
<dbReference type="Proteomes" id="UP000092420">
    <property type="component" value="Unassembled WGS sequence"/>
</dbReference>
<accession>A0A150JH08</accession>
<dbReference type="EMBL" id="LNJB01000006">
    <property type="protein sequence ID" value="KYC54856.1"/>
    <property type="molecule type" value="Genomic_DNA"/>
</dbReference>
<dbReference type="InterPro" id="IPR012336">
    <property type="entry name" value="Thioredoxin-like_fold"/>
</dbReference>
<evidence type="ECO:0000256" key="2">
    <source>
        <dbReference type="ARBA" id="ARBA00022982"/>
    </source>
</evidence>
<organism evidence="5">
    <name type="scientific">Candidatus Methanofastidiosum methylothiophilum</name>
    <dbReference type="NCBI Taxonomy" id="1705564"/>
    <lineage>
        <taxon>Archaea</taxon>
        <taxon>Methanobacteriati</taxon>
        <taxon>Methanobacteriota</taxon>
        <taxon>Stenosarchaea group</taxon>
        <taxon>Candidatus Methanofastidiosia</taxon>
        <taxon>Candidatus Methanofastidiosales</taxon>
        <taxon>Candidatus Methanofastidiosaceae</taxon>
        <taxon>Candidatus Methanofastidiosum</taxon>
    </lineage>
</organism>
<dbReference type="PROSITE" id="PS51354">
    <property type="entry name" value="GLUTAREDOXIN_2"/>
    <property type="match status" value="1"/>
</dbReference>